<reference evidence="3" key="1">
    <citation type="journal article" date="2019" name="Int. J. Syst. Evol. Microbiol.">
        <title>The Global Catalogue of Microorganisms (GCM) 10K type strain sequencing project: providing services to taxonomists for standard genome sequencing and annotation.</title>
        <authorList>
            <consortium name="The Broad Institute Genomics Platform"/>
            <consortium name="The Broad Institute Genome Sequencing Center for Infectious Disease"/>
            <person name="Wu L."/>
            <person name="Ma J."/>
        </authorList>
    </citation>
    <scope>NUCLEOTIDE SEQUENCE [LARGE SCALE GENOMIC DNA]</scope>
    <source>
        <strain evidence="3">CCUG 61697</strain>
    </source>
</reference>
<feature type="region of interest" description="Disordered" evidence="1">
    <location>
        <begin position="98"/>
        <end position="118"/>
    </location>
</feature>
<evidence type="ECO:0000313" key="2">
    <source>
        <dbReference type="EMBL" id="MFD0987748.1"/>
    </source>
</evidence>
<name>A0ABW3JBQ8_9HYPH</name>
<organism evidence="2 3">
    <name type="scientific">Methyloligella solikamskensis</name>
    <dbReference type="NCBI Taxonomy" id="1177756"/>
    <lineage>
        <taxon>Bacteria</taxon>
        <taxon>Pseudomonadati</taxon>
        <taxon>Pseudomonadota</taxon>
        <taxon>Alphaproteobacteria</taxon>
        <taxon>Hyphomicrobiales</taxon>
        <taxon>Hyphomicrobiaceae</taxon>
        <taxon>Methyloligella</taxon>
    </lineage>
</organism>
<gene>
    <name evidence="2" type="ORF">ACFQ2F_11640</name>
</gene>
<accession>A0ABW3JBQ8</accession>
<evidence type="ECO:0008006" key="4">
    <source>
        <dbReference type="Google" id="ProtNLM"/>
    </source>
</evidence>
<sequence>MLRFVNICLLLGLVALAYVIYEVKYEARALDHDIAVLHNQIDEERDSIAVLRAEWSLLNRPARIERLAKKFLNLHAANPRQLLTLDTVAQAEFDRKLTVSSPEDEGAPVEPGDDVPDYVKLLQNTDDE</sequence>
<evidence type="ECO:0000256" key="1">
    <source>
        <dbReference type="SAM" id="MobiDB-lite"/>
    </source>
</evidence>
<dbReference type="Proteomes" id="UP001597102">
    <property type="component" value="Unassembled WGS sequence"/>
</dbReference>
<dbReference type="RefSeq" id="WP_379090020.1">
    <property type="nucleotide sequence ID" value="NZ_JBHTJO010000001.1"/>
</dbReference>
<proteinExistence type="predicted"/>
<keyword evidence="3" id="KW-1185">Reference proteome</keyword>
<comment type="caution">
    <text evidence="2">The sequence shown here is derived from an EMBL/GenBank/DDBJ whole genome shotgun (WGS) entry which is preliminary data.</text>
</comment>
<feature type="compositionally biased region" description="Acidic residues" evidence="1">
    <location>
        <begin position="102"/>
        <end position="116"/>
    </location>
</feature>
<evidence type="ECO:0000313" key="3">
    <source>
        <dbReference type="Proteomes" id="UP001597102"/>
    </source>
</evidence>
<protein>
    <recommendedName>
        <fullName evidence="4">Cell division protein FtsL</fullName>
    </recommendedName>
</protein>
<dbReference type="EMBL" id="JBHTJO010000001">
    <property type="protein sequence ID" value="MFD0987748.1"/>
    <property type="molecule type" value="Genomic_DNA"/>
</dbReference>